<organism evidence="6">
    <name type="scientific">Panstrongylus megistus</name>
    <dbReference type="NCBI Taxonomy" id="65343"/>
    <lineage>
        <taxon>Eukaryota</taxon>
        <taxon>Metazoa</taxon>
        <taxon>Ecdysozoa</taxon>
        <taxon>Arthropoda</taxon>
        <taxon>Hexapoda</taxon>
        <taxon>Insecta</taxon>
        <taxon>Pterygota</taxon>
        <taxon>Neoptera</taxon>
        <taxon>Paraneoptera</taxon>
        <taxon>Hemiptera</taxon>
        <taxon>Heteroptera</taxon>
        <taxon>Panheteroptera</taxon>
        <taxon>Cimicomorpha</taxon>
        <taxon>Reduviidae</taxon>
        <taxon>Triatominae</taxon>
        <taxon>Panstrongylus</taxon>
    </lineage>
</organism>
<dbReference type="GO" id="GO:0005096">
    <property type="term" value="F:GTPase activator activity"/>
    <property type="evidence" value="ECO:0007669"/>
    <property type="project" value="InterPro"/>
</dbReference>
<dbReference type="GO" id="GO:0048487">
    <property type="term" value="F:beta-tubulin binding"/>
    <property type="evidence" value="ECO:0007669"/>
    <property type="project" value="InterPro"/>
</dbReference>
<dbReference type="GO" id="GO:0034333">
    <property type="term" value="P:adherens junction assembly"/>
    <property type="evidence" value="ECO:0007669"/>
    <property type="project" value="TreeGrafter"/>
</dbReference>
<dbReference type="GO" id="GO:0070830">
    <property type="term" value="P:bicellular tight junction assembly"/>
    <property type="evidence" value="ECO:0007669"/>
    <property type="project" value="TreeGrafter"/>
</dbReference>
<dbReference type="InterPro" id="IPR016024">
    <property type="entry name" value="ARM-type_fold"/>
</dbReference>
<dbReference type="InterPro" id="IPR058033">
    <property type="entry name" value="ARM_TBCD_2nd"/>
</dbReference>
<name>A0A069DY10_9HEMI</name>
<evidence type="ECO:0000313" key="6">
    <source>
        <dbReference type="EMBL" id="JAC88716.1"/>
    </source>
</evidence>
<evidence type="ECO:0000256" key="3">
    <source>
        <dbReference type="ARBA" id="ARBA00023186"/>
    </source>
</evidence>
<reference evidence="6" key="1">
    <citation type="journal article" date="2015" name="J. Med. Entomol.">
        <title>A Deep Insight Into the Sialotranscriptome of the Chagas Disease Vector, Panstrongylus megistus (Hemiptera: Heteroptera).</title>
        <authorList>
            <person name="Ribeiro J.M."/>
            <person name="Schwarz A."/>
            <person name="Francischetti I.M."/>
        </authorList>
    </citation>
    <scope>NUCLEOTIDE SEQUENCE</scope>
    <source>
        <tissue evidence="6">Salivary glands</tissue>
    </source>
</reference>
<dbReference type="Pfam" id="PF23579">
    <property type="entry name" value="ARM_TBCD"/>
    <property type="match status" value="1"/>
</dbReference>
<evidence type="ECO:0000256" key="1">
    <source>
        <dbReference type="ARBA" id="ARBA00006853"/>
    </source>
</evidence>
<dbReference type="GO" id="GO:0007021">
    <property type="term" value="P:tubulin complex assembly"/>
    <property type="evidence" value="ECO:0007669"/>
    <property type="project" value="InterPro"/>
</dbReference>
<dbReference type="GO" id="GO:0007023">
    <property type="term" value="P:post-chaperonin tubulin folding pathway"/>
    <property type="evidence" value="ECO:0007669"/>
    <property type="project" value="InterPro"/>
</dbReference>
<dbReference type="InterPro" id="IPR022577">
    <property type="entry name" value="TBCD_C"/>
</dbReference>
<dbReference type="Pfam" id="PF25767">
    <property type="entry name" value="ARM_TBCD_2nd"/>
    <property type="match status" value="1"/>
</dbReference>
<dbReference type="SUPFAM" id="SSF48371">
    <property type="entry name" value="ARM repeat"/>
    <property type="match status" value="2"/>
</dbReference>
<protein>
    <recommendedName>
        <fullName evidence="2">Tubulin-specific chaperone D</fullName>
    </recommendedName>
</protein>
<dbReference type="GO" id="GO:0016328">
    <property type="term" value="C:lateral plasma membrane"/>
    <property type="evidence" value="ECO:0007669"/>
    <property type="project" value="TreeGrafter"/>
</dbReference>
<feature type="domain" description="Tubulin-folding cofactor D ARM repeats" evidence="5">
    <location>
        <begin position="281"/>
        <end position="536"/>
    </location>
</feature>
<feature type="non-terminal residue" evidence="6">
    <location>
        <position position="1"/>
    </location>
</feature>
<dbReference type="PANTHER" id="PTHR12658:SF0">
    <property type="entry name" value="TUBULIN-SPECIFIC CHAPERONE D"/>
    <property type="match status" value="1"/>
</dbReference>
<evidence type="ECO:0000256" key="2">
    <source>
        <dbReference type="ARBA" id="ARBA00015003"/>
    </source>
</evidence>
<dbReference type="PANTHER" id="PTHR12658">
    <property type="entry name" value="BETA-TUBULIN COFACTOR D"/>
    <property type="match status" value="1"/>
</dbReference>
<accession>A0A069DY10</accession>
<dbReference type="InterPro" id="IPR011989">
    <property type="entry name" value="ARM-like"/>
</dbReference>
<dbReference type="AlphaFoldDB" id="A0A069DY10"/>
<comment type="similarity">
    <text evidence="1">Belongs to the TBCD family.</text>
</comment>
<dbReference type="GO" id="GO:0000226">
    <property type="term" value="P:microtubule cytoskeleton organization"/>
    <property type="evidence" value="ECO:0007669"/>
    <property type="project" value="TreeGrafter"/>
</dbReference>
<evidence type="ECO:0000259" key="5">
    <source>
        <dbReference type="Pfam" id="PF25767"/>
    </source>
</evidence>
<evidence type="ECO:0000259" key="4">
    <source>
        <dbReference type="Pfam" id="PF12612"/>
    </source>
</evidence>
<dbReference type="Pfam" id="PF12612">
    <property type="entry name" value="TFCD_C"/>
    <property type="match status" value="1"/>
</dbReference>
<dbReference type="EMBL" id="GBGD01000173">
    <property type="protein sequence ID" value="JAC88716.1"/>
    <property type="molecule type" value="mRNA"/>
</dbReference>
<sequence length="1187" mass="134078">EEYSNEDLVETPGLGCSLERFTEWKEISDMVTSLRIQENEHSPSADLRDSEKSYERFKYIVNLYKEQPHLLDPYLEQILDEIITIVRSDDISVKRKHQAFQYMQLISNVRGYKKVVQHLPHAAADLEPVLTMLEIQDENDISLWETRYCLLLWLSIIVKIPFHMSRLDDFGISEEKKMLNRLVEICKKYIMVGDVCKDACAFLISHFLTRLDTKEKHLPEFINWTSNWITQKDISWKRLGPLSAIAALLKYGKREDLLQYANNLLKTMQSMGWKQEPYRLSRKLAIKIIQRIGLTYLKPRVISWRYKRGGRVLDKITDRGGVGDIVGKSPAKVQAPLITRLDPIKGVCNVEDKEEEEEYQEVPEEIEEVIDELMLGLRDPDITVRWSAAKGIGRVMGRMNRQFGDEVIGHVLELLTPRENDSAWHGGCLALAEFSKRGLLLPSRLPEVMPLVKLALVYDEPIGYSSVGSHIRDAACYVSWTFARAYDSVIFGPYVNQLAASLVITFCFDREVNIRKAAAAAFQEHIGRQGTFPHGIEILTNADYFAVGVRNNSFLNISVFIAQFEEYTTAMIDHLVERKTEHWDIAMRDLTAKTLHNLTKRAPQYMVEIVLPTLIQKSRSLDANIRHGSIIAIGEIAHALSLLDNISLGNDLISSIGEIVSKLRDRHQFKGISGELMKIACCQLIHKCSLAKMEFKNGHDVIDDWQGLLNECLCHEVANIRNNAAIALESLCSQYYQKDGKADNTKCVEIIQLYTRNLAANDEVTRVGHALALGSIPSTLLLGWVDVIINSLIRCTLITSHTEKWVDSRRHAIKALTSVCSNVGIADSDPKNSCQAHILDVLLCFTEGLTDYTKDDRGDTGAWVREASMTGLQVLLQLVTKEAPQLLTEEVVRISMCRISQQAVERIDRTRALAGTVFSTLLHNIPEIPFIPEREAVIDIFPEEACKNEINWLSHADTFPKFTLMLNLPSYTESLLLGLIASVGGLTESLVKTSSQCLFDYLATKSINELTRICELIVSIYETNMKVDRILLPMLSFLEKILSSGVIKPVLDDTTSDFAKNIFNITKTAVAGSLDKNKLLGSVDLYCQLIQVRGDVCRRALGRALILLCHRFGWLRKATAAKLYEALILYGEDEEEFCSAEKLDTAMAILSETEWSIIPVEEARPIRNKLCEIFGLAIPTLVPVAKS</sequence>
<dbReference type="InterPro" id="IPR033162">
    <property type="entry name" value="TBCD"/>
</dbReference>
<feature type="domain" description="Tubulin-folding cofactor D C-terminal" evidence="4">
    <location>
        <begin position="896"/>
        <end position="1075"/>
    </location>
</feature>
<proteinExistence type="evidence at transcript level"/>
<keyword evidence="3" id="KW-0143">Chaperone</keyword>
<dbReference type="Gene3D" id="1.25.10.10">
    <property type="entry name" value="Leucine-rich Repeat Variant"/>
    <property type="match status" value="2"/>
</dbReference>